<dbReference type="InterPro" id="IPR002300">
    <property type="entry name" value="aa-tRNA-synth_Ia"/>
</dbReference>
<evidence type="ECO:0000259" key="13">
    <source>
        <dbReference type="Pfam" id="PF09334"/>
    </source>
</evidence>
<dbReference type="SUPFAM" id="SSF52374">
    <property type="entry name" value="Nucleotidylyl transferase"/>
    <property type="match status" value="1"/>
</dbReference>
<keyword evidence="3 9" id="KW-0436">Ligase</keyword>
<dbReference type="PANTHER" id="PTHR43740">
    <property type="entry name" value="LEUCYL-TRNA SYNTHETASE"/>
    <property type="match status" value="1"/>
</dbReference>
<name>A0ABZ2Y7V6_9BACT</name>
<evidence type="ECO:0000259" key="12">
    <source>
        <dbReference type="Pfam" id="PF08264"/>
    </source>
</evidence>
<dbReference type="PANTHER" id="PTHR43740:SF2">
    <property type="entry name" value="LEUCINE--TRNA LIGASE, MITOCHONDRIAL"/>
    <property type="match status" value="1"/>
</dbReference>
<comment type="subcellular location">
    <subcellularLocation>
        <location evidence="9">Cytoplasm</location>
    </subcellularLocation>
</comment>
<keyword evidence="6 9" id="KW-0648">Protein biosynthesis</keyword>
<dbReference type="PRINTS" id="PR00985">
    <property type="entry name" value="TRNASYNTHLEU"/>
</dbReference>
<evidence type="ECO:0000256" key="6">
    <source>
        <dbReference type="ARBA" id="ARBA00022917"/>
    </source>
</evidence>
<evidence type="ECO:0000256" key="4">
    <source>
        <dbReference type="ARBA" id="ARBA00022741"/>
    </source>
</evidence>
<evidence type="ECO:0000256" key="5">
    <source>
        <dbReference type="ARBA" id="ARBA00022840"/>
    </source>
</evidence>
<evidence type="ECO:0000256" key="9">
    <source>
        <dbReference type="HAMAP-Rule" id="MF_00049"/>
    </source>
</evidence>
<gene>
    <name evidence="9 15" type="primary">leuS</name>
    <name evidence="15" type="ORF">QBE54_05665</name>
</gene>
<dbReference type="InterPro" id="IPR001412">
    <property type="entry name" value="aa-tRNA-synth_I_CS"/>
</dbReference>
<feature type="short sequence motif" description="'KMSKS' region" evidence="9">
    <location>
        <begin position="578"/>
        <end position="582"/>
    </location>
</feature>
<evidence type="ECO:0000313" key="15">
    <source>
        <dbReference type="EMBL" id="WZL75091.1"/>
    </source>
</evidence>
<feature type="domain" description="Methionyl/Valyl/Leucyl/Isoleucyl-tRNA synthetase anticodon-binding" evidence="12">
    <location>
        <begin position="657"/>
        <end position="788"/>
    </location>
</feature>
<sequence>MSNFYPFEEIEKKWQKAWEEQRIFETTEDPGRKKFYVLEMFPYPSGDPHMGHVKNYVIGDVIARYFIRKGYNVLHPMGFDAFGLPAENAAIQHGIHPAVWTYEKIDRMREVLKQLGITYDWRREVITCDPGYYKFTQWFFLQFYKNGLAYKKEGPVNWCPSCATVLANEQVVDGACERCGTPVEKKLLNQWYFRITKYAEALLEEMKLLGNWPERVLTMQRNWIGKSEGANIDFFQPDLGEKITVFTTRPDTIFGVTFFVLAPEHPLVERLVRGTPKEEEVRKFKERISKKSEIERTSDLSDKEGLALEKDVVHPITGQRIPIWVADYVLLEYGSGAVMGVPAHDERDFAFAKKYGLPIIPVIQPPNGDWDGECYSGDGIMINSGAFSGLPSEEGKKKIIAFLKEQGLGDAAVSYRLRDWLISRQRYWGAPIPIIYCEQCGEVPVPEKDLPVLLPENVDFRPTGPSPLALCESFVNTTCPQCGGPARRETDTMDTFVCSSWYYLRYCSPWEKDRPFNPEHVRYWMPVDQYIGGVEHAILHLLYSRFFVKVLNDLGLVPFREPFTNLFAQGMVTKDGAKMSKSKGNTVSPREIIQKYGTDTVRLFILFAGPPELDMEWSDQGVEGAFRFLNRVWNIAREIMDMQSDQQVPIDENWMKNLERKVHQTIFRVDRDTRERFHFNTAISAIMELVNELSESLRFLSEKGAHPEEKNLMTWALKQLVSVLNPFAPHLSEEIWSLLGEKSFLSLAPWPEYDAEKMLTETVTIVVQINGKVRSKIEASRDASKEAVLEQALRDDKVQNWLDQKKIQKVIYVPNKLINLVVR</sequence>
<feature type="domain" description="Leucyl-tRNA synthetase editing" evidence="14">
    <location>
        <begin position="221"/>
        <end position="403"/>
    </location>
</feature>
<comment type="similarity">
    <text evidence="1 9 10">Belongs to the class-I aminoacyl-tRNA synthetase family.</text>
</comment>
<evidence type="ECO:0000313" key="16">
    <source>
        <dbReference type="Proteomes" id="UP001461341"/>
    </source>
</evidence>
<proteinExistence type="inferred from homology"/>
<dbReference type="GO" id="GO:0004823">
    <property type="term" value="F:leucine-tRNA ligase activity"/>
    <property type="evidence" value="ECO:0007669"/>
    <property type="project" value="UniProtKB-EC"/>
</dbReference>
<dbReference type="CDD" id="cd00812">
    <property type="entry name" value="LeuRS_core"/>
    <property type="match status" value="1"/>
</dbReference>
<dbReference type="InterPro" id="IPR009008">
    <property type="entry name" value="Val/Leu/Ile-tRNA-synth_edit"/>
</dbReference>
<keyword evidence="7 9" id="KW-0030">Aminoacyl-tRNA synthetase</keyword>
<dbReference type="SUPFAM" id="SSF50677">
    <property type="entry name" value="ValRS/IleRS/LeuRS editing domain"/>
    <property type="match status" value="1"/>
</dbReference>
<evidence type="ECO:0000256" key="7">
    <source>
        <dbReference type="ARBA" id="ARBA00023146"/>
    </source>
</evidence>
<dbReference type="InterPro" id="IPR002302">
    <property type="entry name" value="Leu-tRNA-ligase"/>
</dbReference>
<dbReference type="Pfam" id="PF08264">
    <property type="entry name" value="Anticodon_1"/>
    <property type="match status" value="1"/>
</dbReference>
<dbReference type="PROSITE" id="PS00178">
    <property type="entry name" value="AA_TRNA_LIGASE_I"/>
    <property type="match status" value="1"/>
</dbReference>
<evidence type="ECO:0000256" key="1">
    <source>
        <dbReference type="ARBA" id="ARBA00005594"/>
    </source>
</evidence>
<dbReference type="InterPro" id="IPR013155">
    <property type="entry name" value="M/V/L/I-tRNA-synth_anticd-bd"/>
</dbReference>
<dbReference type="Gene3D" id="3.40.50.620">
    <property type="entry name" value="HUPs"/>
    <property type="match status" value="2"/>
</dbReference>
<comment type="catalytic activity">
    <reaction evidence="8 9">
        <text>tRNA(Leu) + L-leucine + ATP = L-leucyl-tRNA(Leu) + AMP + diphosphate</text>
        <dbReference type="Rhea" id="RHEA:11688"/>
        <dbReference type="Rhea" id="RHEA-COMP:9613"/>
        <dbReference type="Rhea" id="RHEA-COMP:9622"/>
        <dbReference type="ChEBI" id="CHEBI:30616"/>
        <dbReference type="ChEBI" id="CHEBI:33019"/>
        <dbReference type="ChEBI" id="CHEBI:57427"/>
        <dbReference type="ChEBI" id="CHEBI:78442"/>
        <dbReference type="ChEBI" id="CHEBI:78494"/>
        <dbReference type="ChEBI" id="CHEBI:456215"/>
        <dbReference type="EC" id="6.1.1.4"/>
    </reaction>
</comment>
<keyword evidence="5 9" id="KW-0067">ATP-binding</keyword>
<organism evidence="15 16">
    <name type="scientific">Thermatribacter velox</name>
    <dbReference type="NCBI Taxonomy" id="3039681"/>
    <lineage>
        <taxon>Bacteria</taxon>
        <taxon>Pseudomonadati</taxon>
        <taxon>Atribacterota</taxon>
        <taxon>Atribacteria</taxon>
        <taxon>Atribacterales</taxon>
        <taxon>Thermatribacteraceae</taxon>
        <taxon>Thermatribacter</taxon>
    </lineage>
</organism>
<dbReference type="Proteomes" id="UP001461341">
    <property type="component" value="Chromosome"/>
</dbReference>
<accession>A0ABZ2Y7V6</accession>
<feature type="domain" description="Aminoacyl-tRNA synthetase class Ia" evidence="11">
    <location>
        <begin position="417"/>
        <end position="617"/>
    </location>
</feature>
<dbReference type="NCBIfam" id="TIGR00396">
    <property type="entry name" value="leuS_bact"/>
    <property type="match status" value="1"/>
</dbReference>
<evidence type="ECO:0000256" key="2">
    <source>
        <dbReference type="ARBA" id="ARBA00022490"/>
    </source>
</evidence>
<dbReference type="Gene3D" id="1.10.730.10">
    <property type="entry name" value="Isoleucyl-tRNA Synthetase, Domain 1"/>
    <property type="match status" value="1"/>
</dbReference>
<dbReference type="RefSeq" id="WP_369017237.1">
    <property type="nucleotide sequence ID" value="NZ_CP121689.1"/>
</dbReference>
<feature type="domain" description="Methionyl/Leucyl tRNA synthetase" evidence="13">
    <location>
        <begin position="39"/>
        <end position="181"/>
    </location>
</feature>
<feature type="binding site" evidence="9">
    <location>
        <position position="581"/>
    </location>
    <ligand>
        <name>ATP</name>
        <dbReference type="ChEBI" id="CHEBI:30616"/>
    </ligand>
</feature>
<keyword evidence="16" id="KW-1185">Reference proteome</keyword>
<dbReference type="Pfam" id="PF13603">
    <property type="entry name" value="tRNA-synt_1_2"/>
    <property type="match status" value="1"/>
</dbReference>
<dbReference type="CDD" id="cd07958">
    <property type="entry name" value="Anticodon_Ia_Leu_BEm"/>
    <property type="match status" value="1"/>
</dbReference>
<dbReference type="EC" id="6.1.1.4" evidence="9"/>
<protein>
    <recommendedName>
        <fullName evidence="9">Leucine--tRNA ligase</fullName>
        <ecNumber evidence="9">6.1.1.4</ecNumber>
    </recommendedName>
    <alternativeName>
        <fullName evidence="9">Leucyl-tRNA synthetase</fullName>
        <shortName evidence="9">LeuRS</shortName>
    </alternativeName>
</protein>
<dbReference type="InterPro" id="IPR025709">
    <property type="entry name" value="Leu_tRNA-synth_edit"/>
</dbReference>
<dbReference type="Pfam" id="PF00133">
    <property type="entry name" value="tRNA-synt_1"/>
    <property type="match status" value="1"/>
</dbReference>
<evidence type="ECO:0000256" key="10">
    <source>
        <dbReference type="RuleBase" id="RU363035"/>
    </source>
</evidence>
<dbReference type="Pfam" id="PF09334">
    <property type="entry name" value="tRNA-synt_1g"/>
    <property type="match status" value="1"/>
</dbReference>
<dbReference type="EMBL" id="CP121689">
    <property type="protein sequence ID" value="WZL75091.1"/>
    <property type="molecule type" value="Genomic_DNA"/>
</dbReference>
<reference evidence="15 16" key="1">
    <citation type="submission" date="2023-03" db="EMBL/GenBank/DDBJ databases">
        <title>Novel Species.</title>
        <authorList>
            <person name="Ma S."/>
        </authorList>
    </citation>
    <scope>NUCLEOTIDE SEQUENCE [LARGE SCALE GENOMIC DNA]</scope>
    <source>
        <strain evidence="15 16">B11</strain>
    </source>
</reference>
<dbReference type="InterPro" id="IPR009080">
    <property type="entry name" value="tRNAsynth_Ia_anticodon-bd"/>
</dbReference>
<evidence type="ECO:0000259" key="14">
    <source>
        <dbReference type="Pfam" id="PF13603"/>
    </source>
</evidence>
<dbReference type="SUPFAM" id="SSF47323">
    <property type="entry name" value="Anticodon-binding domain of a subclass of class I aminoacyl-tRNA synthetases"/>
    <property type="match status" value="1"/>
</dbReference>
<keyword evidence="4 9" id="KW-0547">Nucleotide-binding</keyword>
<feature type="short sequence motif" description="'HIGH' region" evidence="9">
    <location>
        <begin position="42"/>
        <end position="52"/>
    </location>
</feature>
<dbReference type="HAMAP" id="MF_00049_B">
    <property type="entry name" value="Leu_tRNA_synth_B"/>
    <property type="match status" value="1"/>
</dbReference>
<keyword evidence="2 9" id="KW-0963">Cytoplasm</keyword>
<dbReference type="InterPro" id="IPR014729">
    <property type="entry name" value="Rossmann-like_a/b/a_fold"/>
</dbReference>
<evidence type="ECO:0000259" key="11">
    <source>
        <dbReference type="Pfam" id="PF00133"/>
    </source>
</evidence>
<evidence type="ECO:0000256" key="3">
    <source>
        <dbReference type="ARBA" id="ARBA00022598"/>
    </source>
</evidence>
<dbReference type="InterPro" id="IPR015413">
    <property type="entry name" value="Methionyl/Leucyl_tRNA_Synth"/>
</dbReference>
<evidence type="ECO:0000256" key="8">
    <source>
        <dbReference type="ARBA" id="ARBA00047469"/>
    </source>
</evidence>
<dbReference type="Gene3D" id="3.10.20.590">
    <property type="match status" value="1"/>
</dbReference>